<evidence type="ECO:0000256" key="9">
    <source>
        <dbReference type="ARBA" id="ARBA00023284"/>
    </source>
</evidence>
<dbReference type="GO" id="GO:0048038">
    <property type="term" value="F:quinone binding"/>
    <property type="evidence" value="ECO:0007669"/>
    <property type="project" value="UniProtKB-KW"/>
</dbReference>
<dbReference type="GO" id="GO:0016491">
    <property type="term" value="F:oxidoreductase activity"/>
    <property type="evidence" value="ECO:0007669"/>
    <property type="project" value="UniProtKB-KW"/>
</dbReference>
<protein>
    <recommendedName>
        <fullName evidence="12">Vitamin K epoxide reductase domain-containing protein</fullName>
    </recommendedName>
</protein>
<dbReference type="AlphaFoldDB" id="A0A1F6DK14"/>
<keyword evidence="8" id="KW-1015">Disulfide bond</keyword>
<keyword evidence="5 11" id="KW-1133">Transmembrane helix</keyword>
<proteinExistence type="inferred from homology"/>
<evidence type="ECO:0000313" key="13">
    <source>
        <dbReference type="EMBL" id="OGG61765.1"/>
    </source>
</evidence>
<keyword evidence="9" id="KW-0676">Redox-active center</keyword>
<dbReference type="InterPro" id="IPR044698">
    <property type="entry name" value="VKOR/LTO1"/>
</dbReference>
<dbReference type="PANTHER" id="PTHR34573">
    <property type="entry name" value="VKC DOMAIN-CONTAINING PROTEIN"/>
    <property type="match status" value="1"/>
</dbReference>
<accession>A0A1F6DK14</accession>
<evidence type="ECO:0000313" key="14">
    <source>
        <dbReference type="Proteomes" id="UP000178532"/>
    </source>
</evidence>
<evidence type="ECO:0000256" key="7">
    <source>
        <dbReference type="ARBA" id="ARBA00023136"/>
    </source>
</evidence>
<keyword evidence="7 11" id="KW-0472">Membrane</keyword>
<keyword evidence="4" id="KW-0874">Quinone</keyword>
<organism evidence="13 14">
    <name type="scientific">Candidatus Kaiserbacteria bacterium RIFCSPHIGHO2_02_FULL_54_22</name>
    <dbReference type="NCBI Taxonomy" id="1798495"/>
    <lineage>
        <taxon>Bacteria</taxon>
        <taxon>Candidatus Kaiseribacteriota</taxon>
    </lineage>
</organism>
<evidence type="ECO:0000256" key="2">
    <source>
        <dbReference type="ARBA" id="ARBA00006214"/>
    </source>
</evidence>
<evidence type="ECO:0000256" key="4">
    <source>
        <dbReference type="ARBA" id="ARBA00022719"/>
    </source>
</evidence>
<comment type="similarity">
    <text evidence="2">Belongs to the VKOR family.</text>
</comment>
<dbReference type="STRING" id="1798495.A3C19_00740"/>
<sequence>MNPVRDKNFLSSGRLSAGISNGMKRAGVVLILVLSFAGIADSAYLAQHKANGTPLICNIQNLSDCNIVANSQYSYIFGIPIAELGVLFYSIMFVLAALELALFDRLLRRVLQAFSLVGLLISIFSTIVQVFVINALCIYCLASALISLLIFVLATLIEPIKGTKGQTLPPPLTPPRPPFLSMPPAS</sequence>
<dbReference type="SMART" id="SM00756">
    <property type="entry name" value="VKc"/>
    <property type="match status" value="1"/>
</dbReference>
<evidence type="ECO:0000259" key="12">
    <source>
        <dbReference type="SMART" id="SM00756"/>
    </source>
</evidence>
<evidence type="ECO:0000256" key="5">
    <source>
        <dbReference type="ARBA" id="ARBA00022989"/>
    </source>
</evidence>
<feature type="compositionally biased region" description="Pro residues" evidence="10">
    <location>
        <begin position="168"/>
        <end position="186"/>
    </location>
</feature>
<dbReference type="EMBL" id="MFLI01000017">
    <property type="protein sequence ID" value="OGG61765.1"/>
    <property type="molecule type" value="Genomic_DNA"/>
</dbReference>
<comment type="subcellular location">
    <subcellularLocation>
        <location evidence="1">Membrane</location>
        <topology evidence="1">Multi-pass membrane protein</topology>
    </subcellularLocation>
</comment>
<comment type="caution">
    <text evidence="13">The sequence shown here is derived from an EMBL/GenBank/DDBJ whole genome shotgun (WGS) entry which is preliminary data.</text>
</comment>
<dbReference type="InterPro" id="IPR038354">
    <property type="entry name" value="VKOR_sf"/>
</dbReference>
<dbReference type="Pfam" id="PF07884">
    <property type="entry name" value="VKOR"/>
    <property type="match status" value="1"/>
</dbReference>
<dbReference type="GO" id="GO:0016020">
    <property type="term" value="C:membrane"/>
    <property type="evidence" value="ECO:0007669"/>
    <property type="project" value="UniProtKB-SubCell"/>
</dbReference>
<feature type="transmembrane region" description="Helical" evidence="11">
    <location>
        <begin position="133"/>
        <end position="157"/>
    </location>
</feature>
<dbReference type="Gene3D" id="1.20.1440.130">
    <property type="entry name" value="VKOR domain"/>
    <property type="match status" value="1"/>
</dbReference>
<name>A0A1F6DK14_9BACT</name>
<keyword evidence="3 11" id="KW-0812">Transmembrane</keyword>
<feature type="transmembrane region" description="Helical" evidence="11">
    <location>
        <begin position="75"/>
        <end position="98"/>
    </location>
</feature>
<feature type="region of interest" description="Disordered" evidence="10">
    <location>
        <begin position="167"/>
        <end position="186"/>
    </location>
</feature>
<dbReference type="InterPro" id="IPR012932">
    <property type="entry name" value="VKOR"/>
</dbReference>
<dbReference type="Proteomes" id="UP000178532">
    <property type="component" value="Unassembled WGS sequence"/>
</dbReference>
<evidence type="ECO:0000256" key="1">
    <source>
        <dbReference type="ARBA" id="ARBA00004141"/>
    </source>
</evidence>
<feature type="domain" description="Vitamin K epoxide reductase" evidence="12">
    <location>
        <begin position="24"/>
        <end position="158"/>
    </location>
</feature>
<evidence type="ECO:0000256" key="10">
    <source>
        <dbReference type="SAM" id="MobiDB-lite"/>
    </source>
</evidence>
<evidence type="ECO:0000256" key="11">
    <source>
        <dbReference type="SAM" id="Phobius"/>
    </source>
</evidence>
<evidence type="ECO:0000256" key="8">
    <source>
        <dbReference type="ARBA" id="ARBA00023157"/>
    </source>
</evidence>
<feature type="transmembrane region" description="Helical" evidence="11">
    <location>
        <begin position="110"/>
        <end position="127"/>
    </location>
</feature>
<gene>
    <name evidence="13" type="ORF">A3C19_00740</name>
</gene>
<keyword evidence="6" id="KW-0560">Oxidoreductase</keyword>
<dbReference type="CDD" id="cd12916">
    <property type="entry name" value="VKOR_1"/>
    <property type="match status" value="1"/>
</dbReference>
<reference evidence="13 14" key="1">
    <citation type="journal article" date="2016" name="Nat. Commun.">
        <title>Thousands of microbial genomes shed light on interconnected biogeochemical processes in an aquifer system.</title>
        <authorList>
            <person name="Anantharaman K."/>
            <person name="Brown C.T."/>
            <person name="Hug L.A."/>
            <person name="Sharon I."/>
            <person name="Castelle C.J."/>
            <person name="Probst A.J."/>
            <person name="Thomas B.C."/>
            <person name="Singh A."/>
            <person name="Wilkins M.J."/>
            <person name="Karaoz U."/>
            <person name="Brodie E.L."/>
            <person name="Williams K.H."/>
            <person name="Hubbard S.S."/>
            <person name="Banfield J.F."/>
        </authorList>
    </citation>
    <scope>NUCLEOTIDE SEQUENCE [LARGE SCALE GENOMIC DNA]</scope>
</reference>
<evidence type="ECO:0000256" key="6">
    <source>
        <dbReference type="ARBA" id="ARBA00023002"/>
    </source>
</evidence>
<evidence type="ECO:0000256" key="3">
    <source>
        <dbReference type="ARBA" id="ARBA00022692"/>
    </source>
</evidence>
<dbReference type="PANTHER" id="PTHR34573:SF1">
    <property type="entry name" value="VITAMIN K EPOXIDE REDUCTASE DOMAIN-CONTAINING PROTEIN"/>
    <property type="match status" value="1"/>
</dbReference>